<protein>
    <recommendedName>
        <fullName evidence="4">ABC-2 family transporter protein</fullName>
    </recommendedName>
</protein>
<keyword evidence="1" id="KW-0472">Membrane</keyword>
<feature type="transmembrane region" description="Helical" evidence="1">
    <location>
        <begin position="247"/>
        <end position="268"/>
    </location>
</feature>
<keyword evidence="1" id="KW-1133">Transmembrane helix</keyword>
<evidence type="ECO:0000256" key="1">
    <source>
        <dbReference type="SAM" id="Phobius"/>
    </source>
</evidence>
<feature type="transmembrane region" description="Helical" evidence="1">
    <location>
        <begin position="12"/>
        <end position="31"/>
    </location>
</feature>
<proteinExistence type="predicted"/>
<dbReference type="KEGG" id="ehn:H9Q80_18510"/>
<dbReference type="EMBL" id="CP060636">
    <property type="protein sequence ID" value="QNM12206.1"/>
    <property type="molecule type" value="Genomic_DNA"/>
</dbReference>
<keyword evidence="1" id="KW-0812">Transmembrane</keyword>
<evidence type="ECO:0000313" key="2">
    <source>
        <dbReference type="EMBL" id="QNM12206.1"/>
    </source>
</evidence>
<feature type="transmembrane region" description="Helical" evidence="1">
    <location>
        <begin position="298"/>
        <end position="324"/>
    </location>
</feature>
<name>A0A7G9GN24_9FIRM</name>
<evidence type="ECO:0000313" key="3">
    <source>
        <dbReference type="Proteomes" id="UP000515856"/>
    </source>
</evidence>
<gene>
    <name evidence="2" type="ORF">H9Q80_18510</name>
</gene>
<feature type="transmembrane region" description="Helical" evidence="1">
    <location>
        <begin position="359"/>
        <end position="379"/>
    </location>
</feature>
<reference evidence="2 3" key="1">
    <citation type="submission" date="2020-08" db="EMBL/GenBank/DDBJ databases">
        <authorList>
            <person name="Liu C."/>
            <person name="Sun Q."/>
        </authorList>
    </citation>
    <scope>NUCLEOTIDE SEQUENCE [LARGE SCALE GENOMIC DNA]</scope>
    <source>
        <strain evidence="2 3">NSJ-61</strain>
    </source>
</reference>
<feature type="transmembrane region" description="Helical" evidence="1">
    <location>
        <begin position="384"/>
        <end position="403"/>
    </location>
</feature>
<organism evidence="2 3">
    <name type="scientific">[Eubacterium] hominis</name>
    <dbReference type="NCBI Taxonomy" id="2764325"/>
    <lineage>
        <taxon>Bacteria</taxon>
        <taxon>Bacillati</taxon>
        <taxon>Bacillota</taxon>
        <taxon>Erysipelotrichia</taxon>
        <taxon>Erysipelotrichales</taxon>
        <taxon>Erysipelotrichaceae</taxon>
        <taxon>Amedibacillus</taxon>
    </lineage>
</organism>
<sequence length="479" mass="56106">MMRLVKAECKKILRSKFNIFMILILFSYTGYQAYSEYQFKFQNTIAQEWIMKTTEGKDLNNGADYFMYADKILHQYEGKASPKLYEKFMSDYEKILEAYPLKDYDVDYMISLYGTEYEKFMQDCVNGKYSEQKRIEYLENVQKQSYFFKFYKDDDNDNLIYPMVFYENDHVRLLYQNIYKNTMEYNYYLKPAKDIPDLGNFKAYCLASNAEIMKGLDLSDPLNKTMKEHFVNQEQNQHFDSVVGNNLLVNALGCIDFVTLLMIALILSNTFAMENYYKTDQILIPSETAMKKLSLAKLLAGILVSVGILLLEYLMIYVFTMIYVPLRDLNMETISMAGTSVKSITNGIFTYKEIIGTGLFLNLLAVISTALITMLASFISKNRFITIILLITFILITTFSYPFDTIFHNFGDHLFLANMLHTNDFFLIFRYGNSPEPYGLWNGIFYSWKTIIVLFWMIADIIITFIVWKVSKKHVVKNH</sequence>
<feature type="transmembrane region" description="Helical" evidence="1">
    <location>
        <begin position="445"/>
        <end position="468"/>
    </location>
</feature>
<dbReference type="Proteomes" id="UP000515856">
    <property type="component" value="Chromosome"/>
</dbReference>
<evidence type="ECO:0008006" key="4">
    <source>
        <dbReference type="Google" id="ProtNLM"/>
    </source>
</evidence>
<dbReference type="AlphaFoldDB" id="A0A7G9GN24"/>
<dbReference type="RefSeq" id="WP_117453834.1">
    <property type="nucleotide sequence ID" value="NZ_CP060636.1"/>
</dbReference>
<keyword evidence="3" id="KW-1185">Reference proteome</keyword>
<accession>A0A7G9GN24</accession>